<comment type="caution">
    <text evidence="4">The sequence shown here is derived from an EMBL/GenBank/DDBJ whole genome shotgun (WGS) entry which is preliminary data.</text>
</comment>
<dbReference type="Pfam" id="PF13041">
    <property type="entry name" value="PPR_2"/>
    <property type="match status" value="1"/>
</dbReference>
<protein>
    <recommendedName>
        <fullName evidence="6">Pentatricopeptide repeat-containing protein</fullName>
    </recommendedName>
</protein>
<organism evidence="4 5">
    <name type="scientific">Olea europaea subsp. europaea</name>
    <dbReference type="NCBI Taxonomy" id="158383"/>
    <lineage>
        <taxon>Eukaryota</taxon>
        <taxon>Viridiplantae</taxon>
        <taxon>Streptophyta</taxon>
        <taxon>Embryophyta</taxon>
        <taxon>Tracheophyta</taxon>
        <taxon>Spermatophyta</taxon>
        <taxon>Magnoliopsida</taxon>
        <taxon>eudicotyledons</taxon>
        <taxon>Gunneridae</taxon>
        <taxon>Pentapetalae</taxon>
        <taxon>asterids</taxon>
        <taxon>lamiids</taxon>
        <taxon>Lamiales</taxon>
        <taxon>Oleaceae</taxon>
        <taxon>Oleeae</taxon>
        <taxon>Olea</taxon>
    </lineage>
</organism>
<accession>A0A8S0SSH8</accession>
<dbReference type="PANTHER" id="PTHR47939:SF13">
    <property type="entry name" value="OS03G0201400 PROTEIN"/>
    <property type="match status" value="1"/>
</dbReference>
<dbReference type="Pfam" id="PF12854">
    <property type="entry name" value="PPR_1"/>
    <property type="match status" value="1"/>
</dbReference>
<keyword evidence="2" id="KW-0677">Repeat</keyword>
<evidence type="ECO:0000256" key="2">
    <source>
        <dbReference type="ARBA" id="ARBA00022737"/>
    </source>
</evidence>
<keyword evidence="5" id="KW-1185">Reference proteome</keyword>
<comment type="similarity">
    <text evidence="1">Belongs to the PPR family. P subfamily.</text>
</comment>
<sequence>MEEAGVTPDVMTYTTYVEGLCKHGWSDIGYEVSRALKAKNVPIDVHCYRVLIHGFVKEKKVKEADIILVDMEKEGLVPDKDCYRALIHVYCESGNTDKPRAYRNEMAVKRVKTDCVIVTLILQSLCQHDKAPEEVDEFKYLHILW</sequence>
<dbReference type="InterPro" id="IPR011990">
    <property type="entry name" value="TPR-like_helical_dom_sf"/>
</dbReference>
<dbReference type="Gramene" id="OE9A085286T1">
    <property type="protein sequence ID" value="OE9A085286C1"/>
    <property type="gene ID" value="OE9A085286"/>
</dbReference>
<dbReference type="InterPro" id="IPR002885">
    <property type="entry name" value="PPR_rpt"/>
</dbReference>
<evidence type="ECO:0000256" key="1">
    <source>
        <dbReference type="ARBA" id="ARBA00007626"/>
    </source>
</evidence>
<proteinExistence type="inferred from homology"/>
<dbReference type="EMBL" id="CACTIH010005503">
    <property type="protein sequence ID" value="CAA2995543.1"/>
    <property type="molecule type" value="Genomic_DNA"/>
</dbReference>
<gene>
    <name evidence="4" type="ORF">OLEA9_A085286</name>
</gene>
<dbReference type="InterPro" id="IPR050667">
    <property type="entry name" value="PPR-containing_protein"/>
</dbReference>
<dbReference type="OrthoDB" id="185373at2759"/>
<dbReference type="PROSITE" id="PS51375">
    <property type="entry name" value="PPR"/>
    <property type="match status" value="1"/>
</dbReference>
<name>A0A8S0SSH8_OLEEU</name>
<evidence type="ECO:0000256" key="3">
    <source>
        <dbReference type="PROSITE-ProRule" id="PRU00708"/>
    </source>
</evidence>
<evidence type="ECO:0000313" key="4">
    <source>
        <dbReference type="EMBL" id="CAA2995543.1"/>
    </source>
</evidence>
<dbReference type="NCBIfam" id="TIGR00756">
    <property type="entry name" value="PPR"/>
    <property type="match status" value="1"/>
</dbReference>
<dbReference type="Gene3D" id="1.25.40.10">
    <property type="entry name" value="Tetratricopeptide repeat domain"/>
    <property type="match status" value="1"/>
</dbReference>
<reference evidence="4 5" key="1">
    <citation type="submission" date="2019-12" db="EMBL/GenBank/DDBJ databases">
        <authorList>
            <person name="Alioto T."/>
            <person name="Alioto T."/>
            <person name="Gomez Garrido J."/>
        </authorList>
    </citation>
    <scope>NUCLEOTIDE SEQUENCE [LARGE SCALE GENOMIC DNA]</scope>
</reference>
<dbReference type="Proteomes" id="UP000594638">
    <property type="component" value="Unassembled WGS sequence"/>
</dbReference>
<feature type="repeat" description="PPR" evidence="3">
    <location>
        <begin position="44"/>
        <end position="78"/>
    </location>
</feature>
<evidence type="ECO:0000313" key="5">
    <source>
        <dbReference type="Proteomes" id="UP000594638"/>
    </source>
</evidence>
<evidence type="ECO:0008006" key="6">
    <source>
        <dbReference type="Google" id="ProtNLM"/>
    </source>
</evidence>
<dbReference type="AlphaFoldDB" id="A0A8S0SSH8"/>
<dbReference type="PANTHER" id="PTHR47939">
    <property type="entry name" value="MEMBRANE-ASSOCIATED SALT-INDUCIBLE PROTEIN-LIKE"/>
    <property type="match status" value="1"/>
</dbReference>